<evidence type="ECO:0000313" key="5">
    <source>
        <dbReference type="Proteomes" id="UP000229056"/>
    </source>
</evidence>
<accession>A0A2H0W3A1</accession>
<dbReference type="PANTHER" id="PTHR46401">
    <property type="entry name" value="GLYCOSYLTRANSFERASE WBBK-RELATED"/>
    <property type="match status" value="1"/>
</dbReference>
<gene>
    <name evidence="4" type="ORF">COT80_03690</name>
</gene>
<name>A0A2H0W3A1_9BACT</name>
<dbReference type="PANTHER" id="PTHR46401:SF2">
    <property type="entry name" value="GLYCOSYLTRANSFERASE WBBK-RELATED"/>
    <property type="match status" value="1"/>
</dbReference>
<organism evidence="4 5">
    <name type="scientific">Candidatus Buchananbacteria bacterium CG10_big_fil_rev_8_21_14_0_10_33_19</name>
    <dbReference type="NCBI Taxonomy" id="1974525"/>
    <lineage>
        <taxon>Bacteria</taxon>
        <taxon>Candidatus Buchananiibacteriota</taxon>
    </lineage>
</organism>
<evidence type="ECO:0008006" key="6">
    <source>
        <dbReference type="Google" id="ProtNLM"/>
    </source>
</evidence>
<feature type="domain" description="Glycosyltransferase subfamily 4-like N-terminal" evidence="3">
    <location>
        <begin position="16"/>
        <end position="205"/>
    </location>
</feature>
<dbReference type="AlphaFoldDB" id="A0A2H0W3A1"/>
<evidence type="ECO:0000259" key="3">
    <source>
        <dbReference type="Pfam" id="PF13439"/>
    </source>
</evidence>
<dbReference type="InterPro" id="IPR028098">
    <property type="entry name" value="Glyco_trans_4-like_N"/>
</dbReference>
<dbReference type="Pfam" id="PF13439">
    <property type="entry name" value="Glyco_transf_4"/>
    <property type="match status" value="1"/>
</dbReference>
<reference evidence="5" key="1">
    <citation type="submission" date="2017-09" db="EMBL/GenBank/DDBJ databases">
        <title>Depth-based differentiation of microbial function through sediment-hosted aquifers and enrichment of novel symbionts in the deep terrestrial subsurface.</title>
        <authorList>
            <person name="Probst A.J."/>
            <person name="Ladd B."/>
            <person name="Jarett J.K."/>
            <person name="Geller-Mcgrath D.E."/>
            <person name="Sieber C.M.K."/>
            <person name="Emerson J.B."/>
            <person name="Anantharaman K."/>
            <person name="Thomas B.C."/>
            <person name="Malmstrom R."/>
            <person name="Stieglmeier M."/>
            <person name="Klingl A."/>
            <person name="Woyke T."/>
            <person name="Ryan C.M."/>
            <person name="Banfield J.F."/>
        </authorList>
    </citation>
    <scope>NUCLEOTIDE SEQUENCE [LARGE SCALE GENOMIC DNA]</scope>
</reference>
<evidence type="ECO:0000259" key="2">
    <source>
        <dbReference type="Pfam" id="PF00534"/>
    </source>
</evidence>
<dbReference type="GO" id="GO:0016757">
    <property type="term" value="F:glycosyltransferase activity"/>
    <property type="evidence" value="ECO:0007669"/>
    <property type="project" value="InterPro"/>
</dbReference>
<evidence type="ECO:0000256" key="1">
    <source>
        <dbReference type="ARBA" id="ARBA00022679"/>
    </source>
</evidence>
<dbReference type="CDD" id="cd03801">
    <property type="entry name" value="GT4_PimA-like"/>
    <property type="match status" value="1"/>
</dbReference>
<dbReference type="GO" id="GO:0009103">
    <property type="term" value="P:lipopolysaccharide biosynthetic process"/>
    <property type="evidence" value="ECO:0007669"/>
    <property type="project" value="TreeGrafter"/>
</dbReference>
<proteinExistence type="predicted"/>
<protein>
    <recommendedName>
        <fullName evidence="6">Glycosyl transferase family 1 domain-containing protein</fullName>
    </recommendedName>
</protein>
<evidence type="ECO:0000313" key="4">
    <source>
        <dbReference type="EMBL" id="PIS05842.1"/>
    </source>
</evidence>
<dbReference type="Gene3D" id="3.40.50.2000">
    <property type="entry name" value="Glycogen Phosphorylase B"/>
    <property type="match status" value="2"/>
</dbReference>
<feature type="domain" description="Glycosyl transferase family 1" evidence="2">
    <location>
        <begin position="206"/>
        <end position="372"/>
    </location>
</feature>
<dbReference type="Proteomes" id="UP000229056">
    <property type="component" value="Unassembled WGS sequence"/>
</dbReference>
<dbReference type="SUPFAM" id="SSF53756">
    <property type="entry name" value="UDP-Glycosyltransferase/glycogen phosphorylase"/>
    <property type="match status" value="1"/>
</dbReference>
<comment type="caution">
    <text evidence="4">The sequence shown here is derived from an EMBL/GenBank/DDBJ whole genome shotgun (WGS) entry which is preliminary data.</text>
</comment>
<dbReference type="Pfam" id="PF00534">
    <property type="entry name" value="Glycos_transf_1"/>
    <property type="match status" value="1"/>
</dbReference>
<sequence length="400" mass="46668">MKVLLLTQIYSDKPISGGVRIIWNYSQELARQGIKVYVVANSIDTDNLPQHPNLKIYKVPFSSYALEPVSQDVLKSFFFSIPIILWHRIKIIHMVPVQTPCPFSKFKFGAKFIESAERTWNYEDRRVKHDLARDRRKKEAPTFNFFEKVFLRFSRLFYWLFKINQEYPHGADAFFCRSQSMFDYIRNNHGIKSPLYYVPIGVNTNEFSPKSINKADDKFIFLTTGALSYRKGTHYLIDAYNEFSSKYKNKTELWLIGNSNSEILKELKQRTKTGSIKFIDSVTPQQIAEYYTKCQVYISLALIAEPGPLQPNVLEAMASGKPLIISEYGDTRYFDKSGIALTCRPYNKKSVVLAMERLFCDESLRNRLSANSLKYVQNNFDWQVVTKNCIKYYQELLTKK</sequence>
<dbReference type="EMBL" id="PEZY01000012">
    <property type="protein sequence ID" value="PIS05842.1"/>
    <property type="molecule type" value="Genomic_DNA"/>
</dbReference>
<keyword evidence="1" id="KW-0808">Transferase</keyword>
<dbReference type="InterPro" id="IPR001296">
    <property type="entry name" value="Glyco_trans_1"/>
</dbReference>